<reference evidence="2 3" key="1">
    <citation type="journal article" date="2023" name="Mol. Biol. Evol.">
        <title>Genomics of Secondarily Temperate Adaptation in the Only Non-Antarctic Icefish.</title>
        <authorList>
            <person name="Rivera-Colon A.G."/>
            <person name="Rayamajhi N."/>
            <person name="Minhas B.F."/>
            <person name="Madrigal G."/>
            <person name="Bilyk K.T."/>
            <person name="Yoon V."/>
            <person name="Hune M."/>
            <person name="Gregory S."/>
            <person name="Cheng C.H.C."/>
            <person name="Catchen J.M."/>
        </authorList>
    </citation>
    <scope>NUCLEOTIDE SEQUENCE [LARGE SCALE GENOMIC DNA]</scope>
    <source>
        <strain evidence="2">JC2023a</strain>
    </source>
</reference>
<protein>
    <recommendedName>
        <fullName evidence="4">Secreted protein</fullName>
    </recommendedName>
</protein>
<comment type="caution">
    <text evidence="2">The sequence shown here is derived from an EMBL/GenBank/DDBJ whole genome shotgun (WGS) entry which is preliminary data.</text>
</comment>
<organism evidence="2 3">
    <name type="scientific">Champsocephalus esox</name>
    <name type="common">pike icefish</name>
    <dbReference type="NCBI Taxonomy" id="159716"/>
    <lineage>
        <taxon>Eukaryota</taxon>
        <taxon>Metazoa</taxon>
        <taxon>Chordata</taxon>
        <taxon>Craniata</taxon>
        <taxon>Vertebrata</taxon>
        <taxon>Euteleostomi</taxon>
        <taxon>Actinopterygii</taxon>
        <taxon>Neopterygii</taxon>
        <taxon>Teleostei</taxon>
        <taxon>Neoteleostei</taxon>
        <taxon>Acanthomorphata</taxon>
        <taxon>Eupercaria</taxon>
        <taxon>Perciformes</taxon>
        <taxon>Notothenioidei</taxon>
        <taxon>Channichthyidae</taxon>
        <taxon>Champsocephalus</taxon>
    </lineage>
</organism>
<feature type="chain" id="PRO_5042998295" description="Secreted protein" evidence="1">
    <location>
        <begin position="29"/>
        <end position="83"/>
    </location>
</feature>
<evidence type="ECO:0000256" key="1">
    <source>
        <dbReference type="SAM" id="SignalP"/>
    </source>
</evidence>
<keyword evidence="1" id="KW-0732">Signal</keyword>
<feature type="signal peptide" evidence="1">
    <location>
        <begin position="1"/>
        <end position="28"/>
    </location>
</feature>
<keyword evidence="3" id="KW-1185">Reference proteome</keyword>
<dbReference type="AlphaFoldDB" id="A0AAN8BES3"/>
<gene>
    <name evidence="2" type="ORF">CesoFtcFv8_019733</name>
</gene>
<sequence length="83" mass="8721">MHLSIHLSPFSPSHILILSIAFSLDALGSVSPGEMCHPLSDIPVVPGQPTSAPLRSELCFPADRGLVFPEAPLSRAHLGAIIS</sequence>
<proteinExistence type="predicted"/>
<name>A0AAN8BES3_9TELE</name>
<accession>A0AAN8BES3</accession>
<dbReference type="EMBL" id="JAULUE010002061">
    <property type="protein sequence ID" value="KAK5883397.1"/>
    <property type="molecule type" value="Genomic_DNA"/>
</dbReference>
<evidence type="ECO:0008006" key="4">
    <source>
        <dbReference type="Google" id="ProtNLM"/>
    </source>
</evidence>
<evidence type="ECO:0000313" key="3">
    <source>
        <dbReference type="Proteomes" id="UP001335648"/>
    </source>
</evidence>
<dbReference type="Proteomes" id="UP001335648">
    <property type="component" value="Unassembled WGS sequence"/>
</dbReference>
<evidence type="ECO:0000313" key="2">
    <source>
        <dbReference type="EMBL" id="KAK5883397.1"/>
    </source>
</evidence>